<accession>A0A318EG07</accession>
<organism evidence="1 2">
    <name type="scientific">Lachnotalea glycerini</name>
    <dbReference type="NCBI Taxonomy" id="1763509"/>
    <lineage>
        <taxon>Bacteria</taxon>
        <taxon>Bacillati</taxon>
        <taxon>Bacillota</taxon>
        <taxon>Clostridia</taxon>
        <taxon>Lachnospirales</taxon>
        <taxon>Lachnospiraceae</taxon>
        <taxon>Lachnotalea</taxon>
    </lineage>
</organism>
<sequence length="185" mass="22499">MENYTLISQNTFKIELQIMDDTIDYYSNVCIRLIMENNIYEILNDNIYYLKNLKERYCVDNEIYEIDARILEQKLGILQNEYYYCLNENISNEDIFLDENDEWIGEKYCCFTTPEYSTWIYKKGGKFHLMVTPMFRYFDEENNRELYLNFINEYKNILCSEILSEQLEKTCDIIEKIYQQAVTSQ</sequence>
<gene>
    <name evidence="1" type="ORF">C8E03_1382</name>
</gene>
<proteinExistence type="predicted"/>
<reference evidence="1 2" key="1">
    <citation type="submission" date="2018-05" db="EMBL/GenBank/DDBJ databases">
        <title>Genomic Encyclopedia of Type Strains, Phase IV (KMG-IV): sequencing the most valuable type-strain genomes for metagenomic binning, comparative biology and taxonomic classification.</title>
        <authorList>
            <person name="Goeker M."/>
        </authorList>
    </citation>
    <scope>NUCLEOTIDE SEQUENCE [LARGE SCALE GENOMIC DNA]</scope>
    <source>
        <strain evidence="1 2">DSM 28816</strain>
    </source>
</reference>
<evidence type="ECO:0000313" key="1">
    <source>
        <dbReference type="EMBL" id="PXV84103.1"/>
    </source>
</evidence>
<protein>
    <submittedName>
        <fullName evidence="1">Uncharacterized protein</fullName>
    </submittedName>
</protein>
<dbReference type="EMBL" id="QICS01000038">
    <property type="protein sequence ID" value="PXV84103.1"/>
    <property type="molecule type" value="Genomic_DNA"/>
</dbReference>
<evidence type="ECO:0000313" key="2">
    <source>
        <dbReference type="Proteomes" id="UP000247523"/>
    </source>
</evidence>
<dbReference type="Proteomes" id="UP000247523">
    <property type="component" value="Unassembled WGS sequence"/>
</dbReference>
<dbReference type="AlphaFoldDB" id="A0A318EG07"/>
<comment type="caution">
    <text evidence="1">The sequence shown here is derived from an EMBL/GenBank/DDBJ whole genome shotgun (WGS) entry which is preliminary data.</text>
</comment>
<name>A0A318EG07_9FIRM</name>